<accession>A0A2S1LF06</accession>
<dbReference type="KEGG" id="ffa:FFWV33_12695"/>
<dbReference type="AlphaFoldDB" id="A0A2S1LF06"/>
<protein>
    <recommendedName>
        <fullName evidence="3">MepB family protein</fullName>
    </recommendedName>
</protein>
<reference evidence="1 2" key="1">
    <citation type="submission" date="2017-04" db="EMBL/GenBank/DDBJ databases">
        <title>Compelte genome sequence of WV33.</title>
        <authorList>
            <person name="Lee P.C."/>
        </authorList>
    </citation>
    <scope>NUCLEOTIDE SEQUENCE [LARGE SCALE GENOMIC DNA]</scope>
    <source>
        <strain evidence="1 2">WV33</strain>
    </source>
</reference>
<dbReference type="InterPro" id="IPR011235">
    <property type="entry name" value="MepB-like"/>
</dbReference>
<organism evidence="1 2">
    <name type="scientific">Flavobacterium faecale</name>
    <dbReference type="NCBI Taxonomy" id="1355330"/>
    <lineage>
        <taxon>Bacteria</taxon>
        <taxon>Pseudomonadati</taxon>
        <taxon>Bacteroidota</taxon>
        <taxon>Flavobacteriia</taxon>
        <taxon>Flavobacteriales</taxon>
        <taxon>Flavobacteriaceae</taxon>
        <taxon>Flavobacterium</taxon>
    </lineage>
</organism>
<evidence type="ECO:0000313" key="2">
    <source>
        <dbReference type="Proteomes" id="UP000244527"/>
    </source>
</evidence>
<name>A0A2S1LF06_9FLAO</name>
<evidence type="ECO:0000313" key="1">
    <source>
        <dbReference type="EMBL" id="AWG22317.1"/>
    </source>
</evidence>
<dbReference type="Proteomes" id="UP000244527">
    <property type="component" value="Chromosome"/>
</dbReference>
<sequence length="166" mass="18860">MTREIKHLDEVLFNAIGLSIAAVQAEVESTGYSAHTFLLGELSIKFRVSKITPTKTGQFVTLWKRNSQGITTPHSIVDPYDFYIIAAKKDNQIGYFIFPKTVLHDNAILSGSTKKGKCGFRVYPTWDQVNNQQAKKTQIWQYNYFIDCSNNSTEQLQKVSNLLSIF</sequence>
<proteinExistence type="predicted"/>
<dbReference type="RefSeq" id="WP_108741245.1">
    <property type="nucleotide sequence ID" value="NZ_CP020918.1"/>
</dbReference>
<dbReference type="InterPro" id="IPR038231">
    <property type="entry name" value="MepB-like_sf"/>
</dbReference>
<dbReference type="PIRSF" id="PIRSF032285">
    <property type="entry name" value="UCP032285"/>
    <property type="match status" value="1"/>
</dbReference>
<gene>
    <name evidence="1" type="ORF">FFWV33_12695</name>
</gene>
<dbReference type="EMBL" id="CP020918">
    <property type="protein sequence ID" value="AWG22317.1"/>
    <property type="molecule type" value="Genomic_DNA"/>
</dbReference>
<dbReference type="Gene3D" id="3.40.1350.140">
    <property type="entry name" value="MepB-like"/>
    <property type="match status" value="1"/>
</dbReference>
<keyword evidence="2" id="KW-1185">Reference proteome</keyword>
<evidence type="ECO:0008006" key="3">
    <source>
        <dbReference type="Google" id="ProtNLM"/>
    </source>
</evidence>
<dbReference type="Pfam" id="PF08877">
    <property type="entry name" value="MepB-like"/>
    <property type="match status" value="1"/>
</dbReference>
<dbReference type="OrthoDB" id="4954833at2"/>